<feature type="domain" description="GIY-YIG" evidence="1">
    <location>
        <begin position="28"/>
        <end position="103"/>
    </location>
</feature>
<dbReference type="PROSITE" id="PS50164">
    <property type="entry name" value="GIY_YIG"/>
    <property type="match status" value="1"/>
</dbReference>
<evidence type="ECO:0000313" key="3">
    <source>
        <dbReference type="Proteomes" id="UP000651156"/>
    </source>
</evidence>
<dbReference type="Gene3D" id="3.40.1440.10">
    <property type="entry name" value="GIY-YIG endonuclease"/>
    <property type="match status" value="1"/>
</dbReference>
<gene>
    <name evidence="2" type="ORF">IQ230_09965</name>
</gene>
<sequence>MVSSFEDIIASKLLGGRCTLRQRALLPSISGIYFVTDERNYLLYVGKATNLQSRWAGSGHHRYKQFARKGLDKIAISYVLAPIAELDHLERQYIAALKPLLNNGRVKKYLPKKSPRLSELQRLLKLANAPLFPSCKFTTDRQGNIISRPAWDLFRGFVAGTYTANNHCCIVIVCQQNMGEILYNSSTHKIKRRFYIQDQDVWKIPGAARYAWLHGPIWKFDARQVVFEFIEFFTLGNYLFEQLYPHLIECQVASVSMRKLPYPSSVTFRNQQVLDKPFHPEE</sequence>
<accession>A0ABR9UST1</accession>
<proteinExistence type="predicted"/>
<dbReference type="EMBL" id="JADEWN010000019">
    <property type="protein sequence ID" value="MBE9190675.1"/>
    <property type="molecule type" value="Genomic_DNA"/>
</dbReference>
<evidence type="ECO:0000313" key="2">
    <source>
        <dbReference type="EMBL" id="MBE9190675.1"/>
    </source>
</evidence>
<dbReference type="Proteomes" id="UP000651156">
    <property type="component" value="Unassembled WGS sequence"/>
</dbReference>
<dbReference type="SMART" id="SM00465">
    <property type="entry name" value="GIYc"/>
    <property type="match status" value="1"/>
</dbReference>
<dbReference type="InterPro" id="IPR000305">
    <property type="entry name" value="GIY-YIG_endonuc"/>
</dbReference>
<comment type="caution">
    <text evidence="2">The sequence shown here is derived from an EMBL/GenBank/DDBJ whole genome shotgun (WGS) entry which is preliminary data.</text>
</comment>
<dbReference type="InterPro" id="IPR035901">
    <property type="entry name" value="GIY-YIG_endonuc_sf"/>
</dbReference>
<dbReference type="RefSeq" id="WP_193931847.1">
    <property type="nucleotide sequence ID" value="NZ_CAWPMZ010000040.1"/>
</dbReference>
<keyword evidence="3" id="KW-1185">Reference proteome</keyword>
<dbReference type="CDD" id="cd00719">
    <property type="entry name" value="GIY-YIG_SF"/>
    <property type="match status" value="1"/>
</dbReference>
<reference evidence="2 3" key="1">
    <citation type="submission" date="2020-10" db="EMBL/GenBank/DDBJ databases">
        <authorList>
            <person name="Castelo-Branco R."/>
            <person name="Eusebio N."/>
            <person name="Adriana R."/>
            <person name="Vieira A."/>
            <person name="Brugerolle De Fraissinette N."/>
            <person name="Rezende De Castro R."/>
            <person name="Schneider M.P."/>
            <person name="Vasconcelos V."/>
            <person name="Leao P.N."/>
        </authorList>
    </citation>
    <scope>NUCLEOTIDE SEQUENCE [LARGE SCALE GENOMIC DNA]</scope>
    <source>
        <strain evidence="2 3">LEGE 06123</strain>
    </source>
</reference>
<dbReference type="Pfam" id="PF01541">
    <property type="entry name" value="GIY-YIG"/>
    <property type="match status" value="1"/>
</dbReference>
<evidence type="ECO:0000259" key="1">
    <source>
        <dbReference type="PROSITE" id="PS50164"/>
    </source>
</evidence>
<organism evidence="2 3">
    <name type="scientific">Gloeocapsopsis crepidinum LEGE 06123</name>
    <dbReference type="NCBI Taxonomy" id="588587"/>
    <lineage>
        <taxon>Bacteria</taxon>
        <taxon>Bacillati</taxon>
        <taxon>Cyanobacteriota</taxon>
        <taxon>Cyanophyceae</taxon>
        <taxon>Oscillatoriophycideae</taxon>
        <taxon>Chroococcales</taxon>
        <taxon>Chroococcaceae</taxon>
        <taxon>Gloeocapsopsis</taxon>
    </lineage>
</organism>
<name>A0ABR9UST1_9CHRO</name>
<protein>
    <submittedName>
        <fullName evidence="2">GIY-YIG nuclease family protein</fullName>
    </submittedName>
</protein>
<dbReference type="SUPFAM" id="SSF82771">
    <property type="entry name" value="GIY-YIG endonuclease"/>
    <property type="match status" value="1"/>
</dbReference>